<reference evidence="2 3" key="1">
    <citation type="submission" date="2017-06" db="EMBL/GenBank/DDBJ databases">
        <authorList>
            <person name="Kim H.J."/>
            <person name="Triplett B.A."/>
        </authorList>
    </citation>
    <scope>NUCLEOTIDE SEQUENCE [LARGE SCALE GENOMIC DNA]</scope>
    <source>
        <strain evidence="2 3">DSM 43151</strain>
    </source>
</reference>
<keyword evidence="3" id="KW-1185">Reference proteome</keyword>
<evidence type="ECO:0000313" key="2">
    <source>
        <dbReference type="EMBL" id="SNR72657.1"/>
    </source>
</evidence>
<gene>
    <name evidence="2" type="ORF">SAMN06264365_10549</name>
</gene>
<name>A0A238YND4_9ACTN</name>
<evidence type="ECO:0000256" key="1">
    <source>
        <dbReference type="SAM" id="Phobius"/>
    </source>
</evidence>
<keyword evidence="1" id="KW-0472">Membrane</keyword>
<dbReference type="AlphaFoldDB" id="A0A238YND4"/>
<accession>A0A238YND4</accession>
<dbReference type="Proteomes" id="UP000198415">
    <property type="component" value="Unassembled WGS sequence"/>
</dbReference>
<feature type="transmembrane region" description="Helical" evidence="1">
    <location>
        <begin position="94"/>
        <end position="115"/>
    </location>
</feature>
<dbReference type="RefSeq" id="WP_089293768.1">
    <property type="nucleotide sequence ID" value="NZ_BOMU01000035.1"/>
</dbReference>
<dbReference type="OrthoDB" id="4792402at2"/>
<sequence>MNGSTSATPTLCRRCGQIATGDSGTCPHCGSPLNGAAGPSGRDPGEAAHYLAATGGARAATEGRSAPVTTADGSDYRFEPAVVAPGPRLSPKGWLTVGAAGTAVVLALVAFVLFWPDPPSPAGTVEEYFDRLGSGDTEAALALVDTGRTFSPDEAPLLVAAALANAGNRPADVEVTAAQPYLAGSRYTVVTARYTIGEQPVEQDFAVVETGDDETPYLLQKPFLYLTVALPGGLDVAVNGVAVDAATVARGTPVFPAAYQATTSGNALFEGTTRAATYSVGNQGDTVEIDLARLDVAPGAQGAVQAATEKYLDGNCVNPSTSTSSYTSQCPLQAPSMSWSQTTSWAITAYPQVQVSSGDQGRARMRFATGTSGSADYTITYTDFSGAKKTETGTVPIDVSGSVGIGEDGAIAIALGY</sequence>
<dbReference type="EMBL" id="FZNR01000005">
    <property type="protein sequence ID" value="SNR72657.1"/>
    <property type="molecule type" value="Genomic_DNA"/>
</dbReference>
<proteinExistence type="predicted"/>
<keyword evidence="1" id="KW-0812">Transmembrane</keyword>
<keyword evidence="1" id="KW-1133">Transmembrane helix</keyword>
<evidence type="ECO:0000313" key="3">
    <source>
        <dbReference type="Proteomes" id="UP000198415"/>
    </source>
</evidence>
<protein>
    <submittedName>
        <fullName evidence="2">Uncharacterized protein</fullName>
    </submittedName>
</protein>
<organism evidence="2 3">
    <name type="scientific">Actinoplanes regularis</name>
    <dbReference type="NCBI Taxonomy" id="52697"/>
    <lineage>
        <taxon>Bacteria</taxon>
        <taxon>Bacillati</taxon>
        <taxon>Actinomycetota</taxon>
        <taxon>Actinomycetes</taxon>
        <taxon>Micromonosporales</taxon>
        <taxon>Micromonosporaceae</taxon>
        <taxon>Actinoplanes</taxon>
    </lineage>
</organism>